<dbReference type="InterPro" id="IPR036259">
    <property type="entry name" value="MFS_trans_sf"/>
</dbReference>
<feature type="transmembrane region" description="Helical" evidence="7">
    <location>
        <begin position="201"/>
        <end position="222"/>
    </location>
</feature>
<protein>
    <submittedName>
        <fullName evidence="8">Uncharacterized protein</fullName>
    </submittedName>
</protein>
<comment type="caution">
    <text evidence="8">The sequence shown here is derived from an EMBL/GenBank/DDBJ whole genome shotgun (WGS) entry which is preliminary data.</text>
</comment>
<dbReference type="Pfam" id="PF00854">
    <property type="entry name" value="PTR2"/>
    <property type="match status" value="1"/>
</dbReference>
<reference evidence="8 9" key="1">
    <citation type="journal article" date="2023" name="Hortic Res">
        <title>Pangenome of water caltrop reveals structural variations and asymmetric subgenome divergence after allopolyploidization.</title>
        <authorList>
            <person name="Zhang X."/>
            <person name="Chen Y."/>
            <person name="Wang L."/>
            <person name="Yuan Y."/>
            <person name="Fang M."/>
            <person name="Shi L."/>
            <person name="Lu R."/>
            <person name="Comes H.P."/>
            <person name="Ma Y."/>
            <person name="Chen Y."/>
            <person name="Huang G."/>
            <person name="Zhou Y."/>
            <person name="Zheng Z."/>
            <person name="Qiu Y."/>
        </authorList>
    </citation>
    <scope>NUCLEOTIDE SEQUENCE [LARGE SCALE GENOMIC DNA]</scope>
    <source>
        <strain evidence="8">F231</strain>
    </source>
</reference>
<dbReference type="GO" id="GO:0022857">
    <property type="term" value="F:transmembrane transporter activity"/>
    <property type="evidence" value="ECO:0007669"/>
    <property type="project" value="InterPro"/>
</dbReference>
<keyword evidence="3 7" id="KW-0812">Transmembrane</keyword>
<evidence type="ECO:0000313" key="8">
    <source>
        <dbReference type="EMBL" id="KAK4801051.1"/>
    </source>
</evidence>
<comment type="subcellular location">
    <subcellularLocation>
        <location evidence="1">Membrane</location>
        <topology evidence="1">Multi-pass membrane protein</topology>
    </subcellularLocation>
</comment>
<evidence type="ECO:0000256" key="6">
    <source>
        <dbReference type="SAM" id="MobiDB-lite"/>
    </source>
</evidence>
<gene>
    <name evidence="8" type="ORF">SAY86_021538</name>
</gene>
<proteinExistence type="inferred from homology"/>
<feature type="transmembrane region" description="Helical" evidence="7">
    <location>
        <begin position="247"/>
        <end position="265"/>
    </location>
</feature>
<evidence type="ECO:0000256" key="7">
    <source>
        <dbReference type="SAM" id="Phobius"/>
    </source>
</evidence>
<organism evidence="8 9">
    <name type="scientific">Trapa natans</name>
    <name type="common">Water chestnut</name>
    <dbReference type="NCBI Taxonomy" id="22666"/>
    <lineage>
        <taxon>Eukaryota</taxon>
        <taxon>Viridiplantae</taxon>
        <taxon>Streptophyta</taxon>
        <taxon>Embryophyta</taxon>
        <taxon>Tracheophyta</taxon>
        <taxon>Spermatophyta</taxon>
        <taxon>Magnoliopsida</taxon>
        <taxon>eudicotyledons</taxon>
        <taxon>Gunneridae</taxon>
        <taxon>Pentapetalae</taxon>
        <taxon>rosids</taxon>
        <taxon>malvids</taxon>
        <taxon>Myrtales</taxon>
        <taxon>Lythraceae</taxon>
        <taxon>Trapa</taxon>
    </lineage>
</organism>
<feature type="transmembrane region" description="Helical" evidence="7">
    <location>
        <begin position="123"/>
        <end position="144"/>
    </location>
</feature>
<evidence type="ECO:0000256" key="2">
    <source>
        <dbReference type="ARBA" id="ARBA00005982"/>
    </source>
</evidence>
<dbReference type="AlphaFoldDB" id="A0AAN7MUB1"/>
<keyword evidence="5 7" id="KW-0472">Membrane</keyword>
<keyword evidence="4 7" id="KW-1133">Transmembrane helix</keyword>
<dbReference type="Proteomes" id="UP001346149">
    <property type="component" value="Unassembled WGS sequence"/>
</dbReference>
<dbReference type="GO" id="GO:0016020">
    <property type="term" value="C:membrane"/>
    <property type="evidence" value="ECO:0007669"/>
    <property type="project" value="UniProtKB-SubCell"/>
</dbReference>
<sequence length="274" mass="30564">MSFPRPFPRSLDKAADNKNPVESQMGHRRQVTVTKVEEVKLILNMFPIWIVTLPFGICVVQATTFFIKQGTALNRNFLGGFVIPPASIYAMAAVGMIVSVTLYEKILVPVLRQATGNERGIKILQRIGIGMVFSVLTMVVAALVERKRLGLVRSNGSTTSMSVFWLAPQFIILGFCDGFAQVGLQEYFYDQVPDLMRSLGIAFYLSAMGAANFLSSLLITAVDRLTTGQDGRGWFGKDLNSSRLDNYYWLLAIVALVNLCFYIVMARRYSYKNV</sequence>
<keyword evidence="9" id="KW-1185">Reference proteome</keyword>
<evidence type="ECO:0000256" key="3">
    <source>
        <dbReference type="ARBA" id="ARBA00022692"/>
    </source>
</evidence>
<feature type="region of interest" description="Disordered" evidence="6">
    <location>
        <begin position="1"/>
        <end position="27"/>
    </location>
</feature>
<evidence type="ECO:0000313" key="9">
    <source>
        <dbReference type="Proteomes" id="UP001346149"/>
    </source>
</evidence>
<comment type="similarity">
    <text evidence="2">Belongs to the major facilitator superfamily. Proton-dependent oligopeptide transporter (POT/PTR) (TC 2.A.17) family.</text>
</comment>
<accession>A0AAN7MUB1</accession>
<dbReference type="PANTHER" id="PTHR11654">
    <property type="entry name" value="OLIGOPEPTIDE TRANSPORTER-RELATED"/>
    <property type="match status" value="1"/>
</dbReference>
<dbReference type="SUPFAM" id="SSF103473">
    <property type="entry name" value="MFS general substrate transporter"/>
    <property type="match status" value="1"/>
</dbReference>
<name>A0AAN7MUB1_TRANT</name>
<dbReference type="EMBL" id="JAXQNO010000003">
    <property type="protein sequence ID" value="KAK4801051.1"/>
    <property type="molecule type" value="Genomic_DNA"/>
</dbReference>
<evidence type="ECO:0000256" key="4">
    <source>
        <dbReference type="ARBA" id="ARBA00022989"/>
    </source>
</evidence>
<dbReference type="InterPro" id="IPR000109">
    <property type="entry name" value="POT_fam"/>
</dbReference>
<feature type="transmembrane region" description="Helical" evidence="7">
    <location>
        <begin position="46"/>
        <end position="67"/>
    </location>
</feature>
<evidence type="ECO:0000256" key="1">
    <source>
        <dbReference type="ARBA" id="ARBA00004141"/>
    </source>
</evidence>
<dbReference type="Gene3D" id="1.20.1250.20">
    <property type="entry name" value="MFS general substrate transporter like domains"/>
    <property type="match status" value="1"/>
</dbReference>
<evidence type="ECO:0000256" key="5">
    <source>
        <dbReference type="ARBA" id="ARBA00023136"/>
    </source>
</evidence>
<feature type="transmembrane region" description="Helical" evidence="7">
    <location>
        <begin position="87"/>
        <end position="111"/>
    </location>
</feature>
<feature type="transmembrane region" description="Helical" evidence="7">
    <location>
        <begin position="164"/>
        <end position="189"/>
    </location>
</feature>